<dbReference type="Pfam" id="PF04883">
    <property type="entry name" value="HK97-gp10_like"/>
    <property type="match status" value="1"/>
</dbReference>
<evidence type="ECO:0000313" key="1">
    <source>
        <dbReference type="EMBL" id="GAA2112453.1"/>
    </source>
</evidence>
<dbReference type="RefSeq" id="WP_344555713.1">
    <property type="nucleotide sequence ID" value="NZ_BAAANS010000043.1"/>
</dbReference>
<proteinExistence type="predicted"/>
<comment type="caution">
    <text evidence="1">The sequence shown here is derived from an EMBL/GenBank/DDBJ whole genome shotgun (WGS) entry which is preliminary data.</text>
</comment>
<keyword evidence="2" id="KW-1185">Reference proteome</keyword>
<gene>
    <name evidence="1" type="ORF">GCM10009759_55180</name>
</gene>
<sequence>MGGLSYNVDSGAFQGALRDALDRLRGESQRVMDRVANDMVNTAKALAPVDTGRLRASIRAIPAGGGRFTYTVAVGTNVEYAADVEYGTAPHVILPNKKKALFWPGAAHPVAKVNHPGTAPHPFMRPAILRAEELLRAHAKGVR</sequence>
<organism evidence="1 2">
    <name type="scientific">Kitasatospora saccharophila</name>
    <dbReference type="NCBI Taxonomy" id="407973"/>
    <lineage>
        <taxon>Bacteria</taxon>
        <taxon>Bacillati</taxon>
        <taxon>Actinomycetota</taxon>
        <taxon>Actinomycetes</taxon>
        <taxon>Kitasatosporales</taxon>
        <taxon>Streptomycetaceae</taxon>
        <taxon>Kitasatospora</taxon>
    </lineage>
</organism>
<protein>
    <recommendedName>
        <fullName evidence="3">HK97 gp10 family phage protein</fullName>
    </recommendedName>
</protein>
<name>A0ABN2XHQ9_9ACTN</name>
<dbReference type="EMBL" id="BAAANS010000043">
    <property type="protein sequence ID" value="GAA2112453.1"/>
    <property type="molecule type" value="Genomic_DNA"/>
</dbReference>
<dbReference type="InterPro" id="IPR010064">
    <property type="entry name" value="HK97-gp10_tail"/>
</dbReference>
<accession>A0ABN2XHQ9</accession>
<reference evidence="1 2" key="1">
    <citation type="journal article" date="2019" name="Int. J. Syst. Evol. Microbiol.">
        <title>The Global Catalogue of Microorganisms (GCM) 10K type strain sequencing project: providing services to taxonomists for standard genome sequencing and annotation.</title>
        <authorList>
            <consortium name="The Broad Institute Genomics Platform"/>
            <consortium name="The Broad Institute Genome Sequencing Center for Infectious Disease"/>
            <person name="Wu L."/>
            <person name="Ma J."/>
        </authorList>
    </citation>
    <scope>NUCLEOTIDE SEQUENCE [LARGE SCALE GENOMIC DNA]</scope>
    <source>
        <strain evidence="1 2">JCM 14559</strain>
    </source>
</reference>
<evidence type="ECO:0008006" key="3">
    <source>
        <dbReference type="Google" id="ProtNLM"/>
    </source>
</evidence>
<evidence type="ECO:0000313" key="2">
    <source>
        <dbReference type="Proteomes" id="UP001500897"/>
    </source>
</evidence>
<dbReference type="Proteomes" id="UP001500897">
    <property type="component" value="Unassembled WGS sequence"/>
</dbReference>